<feature type="region of interest" description="Disordered" evidence="1">
    <location>
        <begin position="1"/>
        <end position="23"/>
    </location>
</feature>
<dbReference type="Gene3D" id="3.30.1330.30">
    <property type="match status" value="1"/>
</dbReference>
<evidence type="ECO:0000256" key="1">
    <source>
        <dbReference type="SAM" id="MobiDB-lite"/>
    </source>
</evidence>
<dbReference type="OrthoDB" id="95278at2"/>
<name>A0A1L3JWQ7_LACDL</name>
<sequence>MTEDLTKRVENAANGITPQTRPDERRRFLGSLRERVFVRMTIKECEDAKLTKLFMDHFADYKGYTILINANTPNPTFVGQIESRASKEQVPFCLVNDESARKGDDDSAILVVSKEAINRMRIELTQVYAPPLPAEKLPAPKKKGFLARFFGGNK</sequence>
<dbReference type="AlphaFoldDB" id="A0A1L3JWQ7"/>
<dbReference type="InterPro" id="IPR012543">
    <property type="entry name" value="DUF1694"/>
</dbReference>
<proteinExistence type="predicted"/>
<organism evidence="2">
    <name type="scientific">Lactobacillus delbrueckii subsp. lactis</name>
    <dbReference type="NCBI Taxonomy" id="29397"/>
    <lineage>
        <taxon>Bacteria</taxon>
        <taxon>Bacillati</taxon>
        <taxon>Bacillota</taxon>
        <taxon>Bacilli</taxon>
        <taxon>Lactobacillales</taxon>
        <taxon>Lactobacillaceae</taxon>
        <taxon>Lactobacillus</taxon>
    </lineage>
</organism>
<accession>A0A1L3JWQ7</accession>
<dbReference type="EMBL" id="CP031023">
    <property type="protein sequence ID" value="AZA16389.1"/>
    <property type="molecule type" value="Genomic_DNA"/>
</dbReference>
<feature type="compositionally biased region" description="Basic and acidic residues" evidence="1">
    <location>
        <begin position="1"/>
        <end position="10"/>
    </location>
</feature>
<gene>
    <name evidence="2" type="ORF">DQL93_07710</name>
</gene>
<protein>
    <submittedName>
        <fullName evidence="2">DUF1694 domain-containing protein</fullName>
    </submittedName>
</protein>
<dbReference type="Pfam" id="PF07997">
    <property type="entry name" value="DUF1694"/>
    <property type="match status" value="1"/>
</dbReference>
<reference evidence="2" key="1">
    <citation type="submission" date="2018-07" db="EMBL/GenBank/DDBJ databases">
        <authorList>
            <person name="Somerville V."/>
        </authorList>
    </citation>
    <scope>NUCLEOTIDE SEQUENCE</scope>
    <source>
        <strain evidence="2">NWC_2_2</strain>
    </source>
</reference>
<dbReference type="RefSeq" id="WP_035164735.1">
    <property type="nucleotide sequence ID" value="NZ_BJLO01000002.1"/>
</dbReference>
<dbReference type="InterPro" id="IPR029064">
    <property type="entry name" value="Ribosomal_eL30-like_sf"/>
</dbReference>
<evidence type="ECO:0000313" key="2">
    <source>
        <dbReference type="EMBL" id="AZA16389.1"/>
    </source>
</evidence>
<dbReference type="SUPFAM" id="SSF160515">
    <property type="entry name" value="YueI-like"/>
    <property type="match status" value="1"/>
</dbReference>